<feature type="compositionally biased region" description="Low complexity" evidence="2">
    <location>
        <begin position="799"/>
        <end position="816"/>
    </location>
</feature>
<dbReference type="SMART" id="SM00732">
    <property type="entry name" value="YqgFc"/>
    <property type="match status" value="1"/>
</dbReference>
<organism evidence="4 5">
    <name type="scientific">Veillonella seminalis</name>
    <dbReference type="NCBI Taxonomy" id="1502943"/>
    <lineage>
        <taxon>Bacteria</taxon>
        <taxon>Bacillati</taxon>
        <taxon>Bacillota</taxon>
        <taxon>Negativicutes</taxon>
        <taxon>Veillonellales</taxon>
        <taxon>Veillonellaceae</taxon>
        <taxon>Veillonella</taxon>
    </lineage>
</organism>
<dbReference type="FunFam" id="1.10.150.310:FF:000001">
    <property type="entry name" value="RNA-binding transcriptional accessory protein"/>
    <property type="match status" value="1"/>
</dbReference>
<evidence type="ECO:0000256" key="1">
    <source>
        <dbReference type="SAM" id="Coils"/>
    </source>
</evidence>
<feature type="domain" description="S1 motif" evidence="3">
    <location>
        <begin position="656"/>
        <end position="724"/>
    </location>
</feature>
<dbReference type="Pfam" id="PF00575">
    <property type="entry name" value="S1"/>
    <property type="match status" value="1"/>
</dbReference>
<dbReference type="Gene3D" id="1.10.10.650">
    <property type="entry name" value="RuvA domain 2-like"/>
    <property type="match status" value="1"/>
</dbReference>
<dbReference type="SUPFAM" id="SSF158832">
    <property type="entry name" value="Tex N-terminal region-like"/>
    <property type="match status" value="1"/>
</dbReference>
<dbReference type="FunFam" id="2.40.50.140:FF:000051">
    <property type="entry name" value="RNA-binding transcriptional accessory protein"/>
    <property type="match status" value="1"/>
</dbReference>
<dbReference type="PANTHER" id="PTHR10724:SF10">
    <property type="entry name" value="S1 RNA-BINDING DOMAIN-CONTAINING PROTEIN 1"/>
    <property type="match status" value="1"/>
</dbReference>
<dbReference type="InterPro" id="IPR023323">
    <property type="entry name" value="Tex-like_dom_sf"/>
</dbReference>
<dbReference type="FunFam" id="3.30.420.140:FF:000001">
    <property type="entry name" value="RNA-binding transcriptional accessory protein"/>
    <property type="match status" value="1"/>
</dbReference>
<dbReference type="GO" id="GO:0005737">
    <property type="term" value="C:cytoplasm"/>
    <property type="evidence" value="ECO:0007669"/>
    <property type="project" value="UniProtKB-ARBA"/>
</dbReference>
<evidence type="ECO:0000256" key="2">
    <source>
        <dbReference type="SAM" id="MobiDB-lite"/>
    </source>
</evidence>
<gene>
    <name evidence="4" type="ORF">F8R14_05030</name>
</gene>
<dbReference type="Gene3D" id="3.30.420.140">
    <property type="entry name" value="YqgF/RNase H-like domain"/>
    <property type="match status" value="1"/>
</dbReference>
<dbReference type="SUPFAM" id="SSF53098">
    <property type="entry name" value="Ribonuclease H-like"/>
    <property type="match status" value="1"/>
</dbReference>
<dbReference type="Pfam" id="PF09371">
    <property type="entry name" value="Tex_N"/>
    <property type="match status" value="1"/>
</dbReference>
<dbReference type="GeneID" id="83054394"/>
<dbReference type="InterPro" id="IPR023319">
    <property type="entry name" value="Tex-like_HTH_dom_sf"/>
</dbReference>
<dbReference type="SUPFAM" id="SSF47781">
    <property type="entry name" value="RuvA domain 2-like"/>
    <property type="match status" value="2"/>
</dbReference>
<evidence type="ECO:0000313" key="4">
    <source>
        <dbReference type="EMBL" id="KAB1478531.1"/>
    </source>
</evidence>
<dbReference type="Proteomes" id="UP000434554">
    <property type="component" value="Unassembled WGS sequence"/>
</dbReference>
<dbReference type="Pfam" id="PF17674">
    <property type="entry name" value="HHH_9"/>
    <property type="match status" value="1"/>
</dbReference>
<protein>
    <submittedName>
        <fullName evidence="4">RNA-binding transcriptional accessory protein</fullName>
    </submittedName>
</protein>
<accession>A0A833CBE7</accession>
<dbReference type="EMBL" id="WBKH01000005">
    <property type="protein sequence ID" value="KAB1478531.1"/>
    <property type="molecule type" value="Genomic_DNA"/>
</dbReference>
<comment type="caution">
    <text evidence="4">The sequence shown here is derived from an EMBL/GenBank/DDBJ whole genome shotgun (WGS) entry which is preliminary data.</text>
</comment>
<dbReference type="Gene3D" id="2.40.50.140">
    <property type="entry name" value="Nucleic acid-binding proteins"/>
    <property type="match status" value="1"/>
</dbReference>
<dbReference type="InterPro" id="IPR003029">
    <property type="entry name" value="S1_domain"/>
</dbReference>
<sequence length="839" mass="93759">MLEKMSQYIAAELGVNAWQVKVAVELLDEGNTVPFIARYRKEKTGELKDEQLREIEERIKYLRNLEQRREEIVRSITEQEKMTPELATAIEGAMKLQELEDLYLPYRPKKRTRASIARERGLEPLAQLMLDDKTEDTASTVESLTAPFITEDVSDAEAALQGAMDIVAEDVSDRADFRAYLRDAIWRQGKVKTVMTGDEETAETDEVRQLFLHYADYEEPIHQMPSHRILAINRGEKLGALKVSLTAPDETYIDYMVAALPETGVAALKEYKAIAVADAYKRLIFPAMEREIRKTLTENADEQAIKVFGTNLRNLLLQPPLAGHVIMGLDPGYRMGCKMAVIDVQGNVLDQGIYHLTSGERGKEAAKKDMVACIRKWKVTLLSIGNGTASYETEQFVSQLIEDEKLDCHYIITNEAGASVYSASKLAIEELPDLDVSIRGAVSIARRVQDPLAESVKIDPKSIGVGQYQHDVNQKQLSETLDQVVETVVNHVGVELNTASPAILEHVAGISAAVANNIVTYRKDNGAFNNRKELLKVKRLGPAAFTQCAGFLRIKDSQNPLDNTPVHPESYDLAETIIKNLGFTLVELNDKAKLADFHTKLALVNAEDVAKELDAGVPTVRDILEALAKPGRDPREDLPAPMTRKHIMSLEDVKVGTVVKGTVHNVVDFGAFVDFGLKVNGLLHRSEFCRRNEHPSDVLAVGDIIEAEIISVEPKRNRIGLSMKALRDKEKAAAAVAAGDDSAQRNHNRRDSQGGECQNRDSQRGDSRNRDNRNGNRNGNRNDNRNCNRNGNRNRNRNGNRQDGGNQNRNRNQNNNRQKRHEPAPFENNNIIIVYSKKK</sequence>
<dbReference type="InterPro" id="IPR055179">
    <property type="entry name" value="Tex-like_central_region"/>
</dbReference>
<dbReference type="CDD" id="cd05685">
    <property type="entry name" value="S1_Tex"/>
    <property type="match status" value="1"/>
</dbReference>
<dbReference type="GO" id="GO:0003735">
    <property type="term" value="F:structural constituent of ribosome"/>
    <property type="evidence" value="ECO:0007669"/>
    <property type="project" value="TreeGrafter"/>
</dbReference>
<keyword evidence="1" id="KW-0175">Coiled coil</keyword>
<feature type="compositionally biased region" description="Basic and acidic residues" evidence="2">
    <location>
        <begin position="749"/>
        <end position="786"/>
    </location>
</feature>
<dbReference type="PANTHER" id="PTHR10724">
    <property type="entry name" value="30S RIBOSOMAL PROTEIN S1"/>
    <property type="match status" value="1"/>
</dbReference>
<dbReference type="InterPro" id="IPR006641">
    <property type="entry name" value="YqgF/RNaseH-like_dom"/>
</dbReference>
<dbReference type="InterPro" id="IPR012337">
    <property type="entry name" value="RNaseH-like_sf"/>
</dbReference>
<feature type="region of interest" description="Disordered" evidence="2">
    <location>
        <begin position="735"/>
        <end position="830"/>
    </location>
</feature>
<dbReference type="AlphaFoldDB" id="A0A833CBE7"/>
<dbReference type="Gene3D" id="1.10.3500.10">
    <property type="entry name" value="Tex N-terminal region-like"/>
    <property type="match status" value="1"/>
</dbReference>
<dbReference type="SUPFAM" id="SSF50249">
    <property type="entry name" value="Nucleic acid-binding proteins"/>
    <property type="match status" value="1"/>
</dbReference>
<dbReference type="GO" id="GO:0003729">
    <property type="term" value="F:mRNA binding"/>
    <property type="evidence" value="ECO:0007669"/>
    <property type="project" value="UniProtKB-ARBA"/>
</dbReference>
<evidence type="ECO:0000313" key="5">
    <source>
        <dbReference type="Proteomes" id="UP000434554"/>
    </source>
</evidence>
<dbReference type="InterPro" id="IPR037027">
    <property type="entry name" value="YqgF/RNaseH-like_dom_sf"/>
</dbReference>
<dbReference type="Pfam" id="PF16921">
    <property type="entry name" value="Tex_YqgF"/>
    <property type="match status" value="1"/>
</dbReference>
<dbReference type="PROSITE" id="PS50126">
    <property type="entry name" value="S1"/>
    <property type="match status" value="1"/>
</dbReference>
<dbReference type="Pfam" id="PF12836">
    <property type="entry name" value="HHH_3"/>
    <property type="match status" value="1"/>
</dbReference>
<dbReference type="Gene3D" id="1.10.150.310">
    <property type="entry name" value="Tex RuvX-like domain-like"/>
    <property type="match status" value="1"/>
</dbReference>
<dbReference type="InterPro" id="IPR041692">
    <property type="entry name" value="HHH_9"/>
</dbReference>
<proteinExistence type="predicted"/>
<dbReference type="GO" id="GO:0006139">
    <property type="term" value="P:nucleobase-containing compound metabolic process"/>
    <property type="evidence" value="ECO:0007669"/>
    <property type="project" value="InterPro"/>
</dbReference>
<dbReference type="InterPro" id="IPR012340">
    <property type="entry name" value="NA-bd_OB-fold"/>
</dbReference>
<dbReference type="GO" id="GO:0006412">
    <property type="term" value="P:translation"/>
    <property type="evidence" value="ECO:0007669"/>
    <property type="project" value="TreeGrafter"/>
</dbReference>
<evidence type="ECO:0000259" key="3">
    <source>
        <dbReference type="PROSITE" id="PS50126"/>
    </source>
</evidence>
<dbReference type="SMART" id="SM00316">
    <property type="entry name" value="S1"/>
    <property type="match status" value="1"/>
</dbReference>
<dbReference type="InterPro" id="IPR010994">
    <property type="entry name" value="RuvA_2-like"/>
</dbReference>
<dbReference type="FunFam" id="1.10.10.650:FF:000001">
    <property type="entry name" value="S1 RNA-binding domain 1"/>
    <property type="match status" value="1"/>
</dbReference>
<reference evidence="4 5" key="1">
    <citation type="submission" date="2019-09" db="EMBL/GenBank/DDBJ databases">
        <title>Draft genome sequence of 3 type strains from the CCUG.</title>
        <authorList>
            <person name="Pineiro-Iglesias B."/>
            <person name="Tunovic T."/>
            <person name="Unosson C."/>
            <person name="Inganas E."/>
            <person name="Ohlen M."/>
            <person name="Cardew S."/>
            <person name="Jensie-Markopoulos S."/>
            <person name="Salva-Serra F."/>
            <person name="Jaen-Luchoro D."/>
            <person name="Karlsson R."/>
            <person name="Svensson-Stadler L."/>
            <person name="Chun J."/>
            <person name="Moore E."/>
        </authorList>
    </citation>
    <scope>NUCLEOTIDE SEQUENCE [LARGE SCALE GENOMIC DNA]</scope>
    <source>
        <strain evidence="4 5">CCUG 65427</strain>
    </source>
</reference>
<feature type="coiled-coil region" evidence="1">
    <location>
        <begin position="48"/>
        <end position="82"/>
    </location>
</feature>
<dbReference type="RefSeq" id="WP_006555866.1">
    <property type="nucleotide sequence ID" value="NZ_CALMIE010000114.1"/>
</dbReference>
<dbReference type="InterPro" id="IPR050437">
    <property type="entry name" value="Ribos_protein_bS1-like"/>
</dbReference>
<name>A0A833CBE7_9FIRM</name>
<dbReference type="InterPro" id="IPR032639">
    <property type="entry name" value="Tex_YqgF"/>
</dbReference>
<dbReference type="InterPro" id="IPR044146">
    <property type="entry name" value="S1_Tex"/>
</dbReference>
<dbReference type="InterPro" id="IPR018974">
    <property type="entry name" value="Tex-like_N"/>
</dbReference>
<dbReference type="Pfam" id="PF22706">
    <property type="entry name" value="Tex_central_region"/>
    <property type="match status" value="1"/>
</dbReference>